<comment type="cofactor">
    <cofactor evidence="1">
        <name>Mg(2+)</name>
        <dbReference type="ChEBI" id="CHEBI:18420"/>
    </cofactor>
</comment>
<dbReference type="SUPFAM" id="SSF55073">
    <property type="entry name" value="Nucleotide cyclase"/>
    <property type="match status" value="1"/>
</dbReference>
<feature type="region of interest" description="Disordered" evidence="5">
    <location>
        <begin position="1"/>
        <end position="28"/>
    </location>
</feature>
<dbReference type="PANTHER" id="PTHR45138">
    <property type="entry name" value="REGULATORY COMPONENTS OF SENSORY TRANSDUCTION SYSTEM"/>
    <property type="match status" value="1"/>
</dbReference>
<organism evidence="7 8">
    <name type="scientific">Thiorhodococcus minor</name>
    <dbReference type="NCBI Taxonomy" id="57489"/>
    <lineage>
        <taxon>Bacteria</taxon>
        <taxon>Pseudomonadati</taxon>
        <taxon>Pseudomonadota</taxon>
        <taxon>Gammaproteobacteria</taxon>
        <taxon>Chromatiales</taxon>
        <taxon>Chromatiaceae</taxon>
        <taxon>Thiorhodococcus</taxon>
    </lineage>
</organism>
<dbReference type="RefSeq" id="WP_164453066.1">
    <property type="nucleotide sequence ID" value="NZ_JAAIJQ010000031.1"/>
</dbReference>
<dbReference type="GO" id="GO:0052621">
    <property type="term" value="F:diguanylate cyclase activity"/>
    <property type="evidence" value="ECO:0007669"/>
    <property type="project" value="UniProtKB-EC"/>
</dbReference>
<dbReference type="InterPro" id="IPR043128">
    <property type="entry name" value="Rev_trsase/Diguanyl_cyclase"/>
</dbReference>
<evidence type="ECO:0000256" key="4">
    <source>
        <dbReference type="SAM" id="Coils"/>
    </source>
</evidence>
<sequence>MVKFWKRQSGSTTAESETGTPAAPAAAPVPSELEKIALDQLASVLRTWGEYAFDMDEIKASALTEQLERWSRHVLNATPVADGASSSAKGEPEGRRDWAGLRDFTGRIRRSEQAYVNRQVMGTRQVMGDFVETLGQVLAEDQEEQSRVMSVINHLRKTIDQNAPVETLTEEATHAIDMIAEIARERSKRHKGLLADLTEKLQSLRGELDAAQREMELDPLTRLFNRKAFDIQLERVFELCKLSGQPACLLMIDADHFKQVNDVHGHQVGDVALRQIADCCAQSFPRKTDFVARYGGEEFAVILQDTSVETAHQLATRLLESIRALRIAHETGELSVTVSVGLAELKPHPSQDLWLRAADNALYQAKSSGRDRMSAFSTGK</sequence>
<dbReference type="EMBL" id="JAAIJQ010000031">
    <property type="protein sequence ID" value="NEV62597.1"/>
    <property type="molecule type" value="Genomic_DNA"/>
</dbReference>
<feature type="coiled-coil region" evidence="4">
    <location>
        <begin position="187"/>
        <end position="214"/>
    </location>
</feature>
<feature type="domain" description="GGDEF" evidence="6">
    <location>
        <begin position="245"/>
        <end position="378"/>
    </location>
</feature>
<dbReference type="Proteomes" id="UP000483379">
    <property type="component" value="Unassembled WGS sequence"/>
</dbReference>
<feature type="compositionally biased region" description="Low complexity" evidence="5">
    <location>
        <begin position="9"/>
        <end position="28"/>
    </location>
</feature>
<dbReference type="Pfam" id="PF00990">
    <property type="entry name" value="GGDEF"/>
    <property type="match status" value="1"/>
</dbReference>
<dbReference type="EC" id="2.7.7.65" evidence="2"/>
<protein>
    <recommendedName>
        <fullName evidence="2">diguanylate cyclase</fullName>
        <ecNumber evidence="2">2.7.7.65</ecNumber>
    </recommendedName>
</protein>
<dbReference type="GO" id="GO:0043709">
    <property type="term" value="P:cell adhesion involved in single-species biofilm formation"/>
    <property type="evidence" value="ECO:0007669"/>
    <property type="project" value="TreeGrafter"/>
</dbReference>
<dbReference type="FunFam" id="3.30.70.270:FF:000001">
    <property type="entry name" value="Diguanylate cyclase domain protein"/>
    <property type="match status" value="1"/>
</dbReference>
<reference evidence="7 8" key="1">
    <citation type="submission" date="2020-02" db="EMBL/GenBank/DDBJ databases">
        <title>Genome sequences of Thiorhodococcus mannitoliphagus and Thiorhodococcus minor, purple sulfur photosynthetic bacteria in the gammaproteobacterial family, Chromatiaceae.</title>
        <authorList>
            <person name="Aviles F.A."/>
            <person name="Meyer T.E."/>
            <person name="Kyndt J.A."/>
        </authorList>
    </citation>
    <scope>NUCLEOTIDE SEQUENCE [LARGE SCALE GENOMIC DNA]</scope>
    <source>
        <strain evidence="7 8">DSM 11518</strain>
    </source>
</reference>
<dbReference type="PROSITE" id="PS50887">
    <property type="entry name" value="GGDEF"/>
    <property type="match status" value="1"/>
</dbReference>
<name>A0A6M0K1Y5_9GAMM</name>
<dbReference type="PANTHER" id="PTHR45138:SF9">
    <property type="entry name" value="DIGUANYLATE CYCLASE DGCM-RELATED"/>
    <property type="match status" value="1"/>
</dbReference>
<comment type="caution">
    <text evidence="7">The sequence shown here is derived from an EMBL/GenBank/DDBJ whole genome shotgun (WGS) entry which is preliminary data.</text>
</comment>
<keyword evidence="4" id="KW-0175">Coiled coil</keyword>
<evidence type="ECO:0000256" key="1">
    <source>
        <dbReference type="ARBA" id="ARBA00001946"/>
    </source>
</evidence>
<keyword evidence="8" id="KW-1185">Reference proteome</keyword>
<dbReference type="Gene3D" id="3.30.70.270">
    <property type="match status" value="1"/>
</dbReference>
<evidence type="ECO:0000259" key="6">
    <source>
        <dbReference type="PROSITE" id="PS50887"/>
    </source>
</evidence>
<gene>
    <name evidence="7" type="ORF">G3446_11960</name>
</gene>
<evidence type="ECO:0000313" key="7">
    <source>
        <dbReference type="EMBL" id="NEV62597.1"/>
    </source>
</evidence>
<dbReference type="AlphaFoldDB" id="A0A6M0K1Y5"/>
<evidence type="ECO:0000313" key="8">
    <source>
        <dbReference type="Proteomes" id="UP000483379"/>
    </source>
</evidence>
<accession>A0A6M0K1Y5</accession>
<comment type="catalytic activity">
    <reaction evidence="3">
        <text>2 GTP = 3',3'-c-di-GMP + 2 diphosphate</text>
        <dbReference type="Rhea" id="RHEA:24898"/>
        <dbReference type="ChEBI" id="CHEBI:33019"/>
        <dbReference type="ChEBI" id="CHEBI:37565"/>
        <dbReference type="ChEBI" id="CHEBI:58805"/>
        <dbReference type="EC" id="2.7.7.65"/>
    </reaction>
</comment>
<dbReference type="GO" id="GO:0005886">
    <property type="term" value="C:plasma membrane"/>
    <property type="evidence" value="ECO:0007669"/>
    <property type="project" value="TreeGrafter"/>
</dbReference>
<dbReference type="InterPro" id="IPR050469">
    <property type="entry name" value="Diguanylate_Cyclase"/>
</dbReference>
<proteinExistence type="predicted"/>
<evidence type="ECO:0000256" key="3">
    <source>
        <dbReference type="ARBA" id="ARBA00034247"/>
    </source>
</evidence>
<dbReference type="GO" id="GO:1902201">
    <property type="term" value="P:negative regulation of bacterial-type flagellum-dependent cell motility"/>
    <property type="evidence" value="ECO:0007669"/>
    <property type="project" value="TreeGrafter"/>
</dbReference>
<dbReference type="CDD" id="cd01949">
    <property type="entry name" value="GGDEF"/>
    <property type="match status" value="1"/>
</dbReference>
<dbReference type="InterPro" id="IPR029787">
    <property type="entry name" value="Nucleotide_cyclase"/>
</dbReference>
<dbReference type="NCBIfam" id="TIGR00254">
    <property type="entry name" value="GGDEF"/>
    <property type="match status" value="1"/>
</dbReference>
<evidence type="ECO:0000256" key="5">
    <source>
        <dbReference type="SAM" id="MobiDB-lite"/>
    </source>
</evidence>
<dbReference type="SMART" id="SM00267">
    <property type="entry name" value="GGDEF"/>
    <property type="match status" value="1"/>
</dbReference>
<evidence type="ECO:0000256" key="2">
    <source>
        <dbReference type="ARBA" id="ARBA00012528"/>
    </source>
</evidence>
<dbReference type="InterPro" id="IPR000160">
    <property type="entry name" value="GGDEF_dom"/>
</dbReference>